<accession>A0A9N8Z5C0</accession>
<dbReference type="SUPFAM" id="SSF51735">
    <property type="entry name" value="NAD(P)-binding Rossmann-fold domains"/>
    <property type="match status" value="1"/>
</dbReference>
<gene>
    <name evidence="5" type="ORF">PBRASI_LOCUS1393</name>
</gene>
<keyword evidence="2" id="KW-0521">NADP</keyword>
<feature type="transmembrane region" description="Helical" evidence="4">
    <location>
        <begin position="20"/>
        <end position="46"/>
    </location>
</feature>
<dbReference type="Proteomes" id="UP000789739">
    <property type="component" value="Unassembled WGS sequence"/>
</dbReference>
<dbReference type="GO" id="GO:0005829">
    <property type="term" value="C:cytosol"/>
    <property type="evidence" value="ECO:0007669"/>
    <property type="project" value="TreeGrafter"/>
</dbReference>
<evidence type="ECO:0000256" key="1">
    <source>
        <dbReference type="ARBA" id="ARBA00006484"/>
    </source>
</evidence>
<dbReference type="GO" id="GO:0016491">
    <property type="term" value="F:oxidoreductase activity"/>
    <property type="evidence" value="ECO:0007669"/>
    <property type="project" value="UniProtKB-KW"/>
</dbReference>
<dbReference type="InterPro" id="IPR002347">
    <property type="entry name" value="SDR_fam"/>
</dbReference>
<evidence type="ECO:0000256" key="4">
    <source>
        <dbReference type="SAM" id="Phobius"/>
    </source>
</evidence>
<sequence>MIRFPPLTVPSFLHPTIEAWVVWLITTFISIPAAFCTMFIDAPYALACNLFAPEPKSIVITGASSGIGASLALTYAKRGVTIGLLGLDSMYEWLVVVRIIRLLYLTYILYNAQQVAEVVRSRRASAEVLVCDVADTDKLAQILEEFDDQHNIDLLFANAGQLGHTIDTDKEWEDHWDRIVDVNFIGAVATAMTGFKLMENRRNRRGGQIAITSSLSGYFFLPQMAYYNATKAALISFGRDLRYIGRPHNIKVTVITPGVIDTRMTADPHQPFSMPRWLLTKPERLAKIIKRRLLYNPATIAYPFTEYLASWVSQSLPTALLDDATWLVGKVSSSLSRTGSRGFS</sequence>
<dbReference type="EMBL" id="CAJVPI010000089">
    <property type="protein sequence ID" value="CAG8477428.1"/>
    <property type="molecule type" value="Genomic_DNA"/>
</dbReference>
<dbReference type="OrthoDB" id="2102561at2759"/>
<keyword evidence="4" id="KW-0472">Membrane</keyword>
<dbReference type="Pfam" id="PF00106">
    <property type="entry name" value="adh_short"/>
    <property type="match status" value="1"/>
</dbReference>
<dbReference type="AlphaFoldDB" id="A0A9N8Z5C0"/>
<keyword evidence="6" id="KW-1185">Reference proteome</keyword>
<dbReference type="PANTHER" id="PTHR43391:SF14">
    <property type="entry name" value="DEHYDROGENASE_REDUCTASE SDR FAMILY PROTEIN 7-LIKE"/>
    <property type="match status" value="1"/>
</dbReference>
<dbReference type="PROSITE" id="PS00061">
    <property type="entry name" value="ADH_SHORT"/>
    <property type="match status" value="1"/>
</dbReference>
<evidence type="ECO:0000256" key="2">
    <source>
        <dbReference type="ARBA" id="ARBA00022857"/>
    </source>
</evidence>
<protein>
    <submittedName>
        <fullName evidence="5">5389_t:CDS:1</fullName>
    </submittedName>
</protein>
<keyword evidence="4" id="KW-1133">Transmembrane helix</keyword>
<comment type="caution">
    <text evidence="5">The sequence shown here is derived from an EMBL/GenBank/DDBJ whole genome shotgun (WGS) entry which is preliminary data.</text>
</comment>
<organism evidence="5 6">
    <name type="scientific">Paraglomus brasilianum</name>
    <dbReference type="NCBI Taxonomy" id="144538"/>
    <lineage>
        <taxon>Eukaryota</taxon>
        <taxon>Fungi</taxon>
        <taxon>Fungi incertae sedis</taxon>
        <taxon>Mucoromycota</taxon>
        <taxon>Glomeromycotina</taxon>
        <taxon>Glomeromycetes</taxon>
        <taxon>Paraglomerales</taxon>
        <taxon>Paraglomeraceae</taxon>
        <taxon>Paraglomus</taxon>
    </lineage>
</organism>
<keyword evidence="4" id="KW-0812">Transmembrane</keyword>
<name>A0A9N8Z5C0_9GLOM</name>
<dbReference type="InterPro" id="IPR020904">
    <property type="entry name" value="Sc_DH/Rdtase_CS"/>
</dbReference>
<reference evidence="5" key="1">
    <citation type="submission" date="2021-06" db="EMBL/GenBank/DDBJ databases">
        <authorList>
            <person name="Kallberg Y."/>
            <person name="Tangrot J."/>
            <person name="Rosling A."/>
        </authorList>
    </citation>
    <scope>NUCLEOTIDE SEQUENCE</scope>
    <source>
        <strain evidence="5">BR232B</strain>
    </source>
</reference>
<dbReference type="PANTHER" id="PTHR43391">
    <property type="entry name" value="RETINOL DEHYDROGENASE-RELATED"/>
    <property type="match status" value="1"/>
</dbReference>
<proteinExistence type="inferred from homology"/>
<dbReference type="Gene3D" id="3.40.50.720">
    <property type="entry name" value="NAD(P)-binding Rossmann-like Domain"/>
    <property type="match status" value="1"/>
</dbReference>
<comment type="similarity">
    <text evidence="1">Belongs to the short-chain dehydrogenases/reductases (SDR) family.</text>
</comment>
<evidence type="ECO:0000313" key="6">
    <source>
        <dbReference type="Proteomes" id="UP000789739"/>
    </source>
</evidence>
<evidence type="ECO:0000256" key="3">
    <source>
        <dbReference type="ARBA" id="ARBA00023002"/>
    </source>
</evidence>
<dbReference type="PRINTS" id="PR00081">
    <property type="entry name" value="GDHRDH"/>
</dbReference>
<dbReference type="CDD" id="cd05233">
    <property type="entry name" value="SDR_c"/>
    <property type="match status" value="1"/>
</dbReference>
<evidence type="ECO:0000313" key="5">
    <source>
        <dbReference type="EMBL" id="CAG8477428.1"/>
    </source>
</evidence>
<keyword evidence="3" id="KW-0560">Oxidoreductase</keyword>
<dbReference type="InterPro" id="IPR036291">
    <property type="entry name" value="NAD(P)-bd_dom_sf"/>
</dbReference>